<dbReference type="InterPro" id="IPR002035">
    <property type="entry name" value="VWF_A"/>
</dbReference>
<feature type="domain" description="VWFA" evidence="2">
    <location>
        <begin position="125"/>
        <end position="326"/>
    </location>
</feature>
<dbReference type="EMBL" id="JAGIXG020000041">
    <property type="protein sequence ID" value="KAI6779802.1"/>
    <property type="molecule type" value="Genomic_DNA"/>
</dbReference>
<sequence>MSSIIGSFKKRLSKNSGAQPDQPNTKSTSSSSNMQAPNTMNPFRGAANLRRAQMPTSSGIPSISDAPPPAYDAATSSPHGLAPPVINPPPRSSSPTPSQASRASRISHASVTNDNDKFAFLTTFDTVFLVDDSASMTGTRWKEARSVLSNIADICAQRDKDGIDLYFLNHNSGRKGGSGQGDGGYYNITSGRKAEQIFNEVSPRGGTPTGIRLRKIMKPYLDELEKAADIDDVKPVNIIVITDGEAHDEPGEVIKQFAKKLDRYDAPPYQTGVQFFQVGNDSHATEALRELDDDLGKEEGIRDMVDTATWSAEAGVLTADAILKVVLGAVVKRLDRQ</sequence>
<feature type="compositionally biased region" description="Polar residues" evidence="1">
    <location>
        <begin position="14"/>
        <end position="41"/>
    </location>
</feature>
<dbReference type="Proteomes" id="UP001055219">
    <property type="component" value="Unassembled WGS sequence"/>
</dbReference>
<dbReference type="SMART" id="SM00327">
    <property type="entry name" value="VWA"/>
    <property type="match status" value="1"/>
</dbReference>
<evidence type="ECO:0000313" key="3">
    <source>
        <dbReference type="EMBL" id="KAI6779802.1"/>
    </source>
</evidence>
<dbReference type="AlphaFoldDB" id="A0A9P9XXS6"/>
<dbReference type="RefSeq" id="XP_051360658.1">
    <property type="nucleotide sequence ID" value="XM_051508192.1"/>
</dbReference>
<dbReference type="PANTHER" id="PTHR34706:SF1">
    <property type="entry name" value="VWFA DOMAIN-CONTAINING PROTEIN"/>
    <property type="match status" value="1"/>
</dbReference>
<dbReference type="Pfam" id="PF00092">
    <property type="entry name" value="VWA"/>
    <property type="match status" value="1"/>
</dbReference>
<accession>A0A9P9XXS6</accession>
<dbReference type="SUPFAM" id="SSF53300">
    <property type="entry name" value="vWA-like"/>
    <property type="match status" value="1"/>
</dbReference>
<dbReference type="PROSITE" id="PS50234">
    <property type="entry name" value="VWFA"/>
    <property type="match status" value="1"/>
</dbReference>
<proteinExistence type="predicted"/>
<keyword evidence="4" id="KW-1185">Reference proteome</keyword>
<dbReference type="PANTHER" id="PTHR34706">
    <property type="entry name" value="SLR1338 PROTEIN"/>
    <property type="match status" value="1"/>
</dbReference>
<dbReference type="OrthoDB" id="2142040at2759"/>
<evidence type="ECO:0000259" key="2">
    <source>
        <dbReference type="PROSITE" id="PS50234"/>
    </source>
</evidence>
<dbReference type="InterPro" id="IPR036465">
    <property type="entry name" value="vWFA_dom_sf"/>
</dbReference>
<organism evidence="3 4">
    <name type="scientific">Emericellopsis cladophorae</name>
    <dbReference type="NCBI Taxonomy" id="2686198"/>
    <lineage>
        <taxon>Eukaryota</taxon>
        <taxon>Fungi</taxon>
        <taxon>Dikarya</taxon>
        <taxon>Ascomycota</taxon>
        <taxon>Pezizomycotina</taxon>
        <taxon>Sordariomycetes</taxon>
        <taxon>Hypocreomycetidae</taxon>
        <taxon>Hypocreales</taxon>
        <taxon>Bionectriaceae</taxon>
        <taxon>Emericellopsis</taxon>
    </lineage>
</organism>
<feature type="region of interest" description="Disordered" evidence="1">
    <location>
        <begin position="1"/>
        <end position="108"/>
    </location>
</feature>
<gene>
    <name evidence="3" type="ORF">J7T54_003726</name>
</gene>
<protein>
    <recommendedName>
        <fullName evidence="2">VWFA domain-containing protein</fullName>
    </recommendedName>
</protein>
<dbReference type="Gene3D" id="3.40.50.410">
    <property type="entry name" value="von Willebrand factor, type A domain"/>
    <property type="match status" value="1"/>
</dbReference>
<name>A0A9P9XXS6_9HYPO</name>
<comment type="caution">
    <text evidence="3">The sequence shown here is derived from an EMBL/GenBank/DDBJ whole genome shotgun (WGS) entry which is preliminary data.</text>
</comment>
<reference evidence="3" key="1">
    <citation type="journal article" date="2021" name="J Fungi (Basel)">
        <title>Genomic and Metabolomic Analyses of the Marine Fungus Emericellopsis cladophorae: Insights into Saltwater Adaptability Mechanisms and Its Biosynthetic Potential.</title>
        <authorList>
            <person name="Goncalves M.F.M."/>
            <person name="Hilario S."/>
            <person name="Van de Peer Y."/>
            <person name="Esteves A.C."/>
            <person name="Alves A."/>
        </authorList>
    </citation>
    <scope>NUCLEOTIDE SEQUENCE</scope>
    <source>
        <strain evidence="3">MUM 19.33</strain>
    </source>
</reference>
<feature type="compositionally biased region" description="Low complexity" evidence="1">
    <location>
        <begin position="93"/>
        <end position="104"/>
    </location>
</feature>
<evidence type="ECO:0000256" key="1">
    <source>
        <dbReference type="SAM" id="MobiDB-lite"/>
    </source>
</evidence>
<dbReference type="GeneID" id="75830221"/>
<reference evidence="3" key="2">
    <citation type="submission" date="2022-07" db="EMBL/GenBank/DDBJ databases">
        <authorList>
            <person name="Goncalves M.F.M."/>
            <person name="Hilario S."/>
            <person name="Van De Peer Y."/>
            <person name="Esteves A.C."/>
            <person name="Alves A."/>
        </authorList>
    </citation>
    <scope>NUCLEOTIDE SEQUENCE</scope>
    <source>
        <strain evidence="3">MUM 19.33</strain>
    </source>
</reference>
<evidence type="ECO:0000313" key="4">
    <source>
        <dbReference type="Proteomes" id="UP001055219"/>
    </source>
</evidence>